<dbReference type="AlphaFoldDB" id="A0A7R9FUI3"/>
<name>A0A7R9FUI3_9CRUS</name>
<evidence type="ECO:0000313" key="2">
    <source>
        <dbReference type="EMBL" id="CAD7255106.1"/>
    </source>
</evidence>
<evidence type="ECO:0000259" key="1">
    <source>
        <dbReference type="SMART" id="SM01222"/>
    </source>
</evidence>
<dbReference type="Pfam" id="PF07837">
    <property type="entry name" value="FTCD_N"/>
    <property type="match status" value="1"/>
</dbReference>
<sequence length="108" mass="11371">MIIECVPNFSEGRNKQVIEAIADAVRGTDGATLLDVDPGPSTNRTVYTFVGSPGAVVQAALDAAKVAWSLIDMTQHKGSHPRMGALDVCPFVPVRDATVADCVACSRE</sequence>
<dbReference type="Gene3D" id="3.30.990.10">
    <property type="entry name" value="Formiminotransferase, N-terminal subdomain"/>
    <property type="match status" value="1"/>
</dbReference>
<dbReference type="InterPro" id="IPR012886">
    <property type="entry name" value="Formiminotransferase_N"/>
</dbReference>
<proteinExistence type="predicted"/>
<feature type="domain" description="Formiminotransferase N-terminal subdomain" evidence="1">
    <location>
        <begin position="1"/>
        <end position="108"/>
    </location>
</feature>
<dbReference type="GO" id="GO:0005542">
    <property type="term" value="F:folic acid binding"/>
    <property type="evidence" value="ECO:0007669"/>
    <property type="project" value="InterPro"/>
</dbReference>
<reference evidence="2" key="1">
    <citation type="submission" date="2020-11" db="EMBL/GenBank/DDBJ databases">
        <authorList>
            <person name="Tran Van P."/>
        </authorList>
    </citation>
    <scope>NUCLEOTIDE SEQUENCE</scope>
</reference>
<organism evidence="2">
    <name type="scientific">Darwinula stevensoni</name>
    <dbReference type="NCBI Taxonomy" id="69355"/>
    <lineage>
        <taxon>Eukaryota</taxon>
        <taxon>Metazoa</taxon>
        <taxon>Ecdysozoa</taxon>
        <taxon>Arthropoda</taxon>
        <taxon>Crustacea</taxon>
        <taxon>Oligostraca</taxon>
        <taxon>Ostracoda</taxon>
        <taxon>Podocopa</taxon>
        <taxon>Podocopida</taxon>
        <taxon>Darwinulocopina</taxon>
        <taxon>Darwinuloidea</taxon>
        <taxon>Darwinulidae</taxon>
        <taxon>Darwinula</taxon>
    </lineage>
</organism>
<keyword evidence="3" id="KW-1185">Reference proteome</keyword>
<dbReference type="InterPro" id="IPR022384">
    <property type="entry name" value="FormiminoTrfase_cat_dom_sf"/>
</dbReference>
<dbReference type="GO" id="GO:0016740">
    <property type="term" value="F:transferase activity"/>
    <property type="evidence" value="ECO:0007669"/>
    <property type="project" value="InterPro"/>
</dbReference>
<dbReference type="Proteomes" id="UP000677054">
    <property type="component" value="Unassembled WGS sequence"/>
</dbReference>
<dbReference type="EMBL" id="CAJPEV010017485">
    <property type="protein sequence ID" value="CAG0907520.1"/>
    <property type="molecule type" value="Genomic_DNA"/>
</dbReference>
<protein>
    <recommendedName>
        <fullName evidence="1">Formiminotransferase N-terminal subdomain domain-containing protein</fullName>
    </recommendedName>
</protein>
<accession>A0A7R9FUI3</accession>
<dbReference type="SUPFAM" id="SSF55116">
    <property type="entry name" value="Formiminotransferase domain of formiminotransferase-cyclodeaminase"/>
    <property type="match status" value="1"/>
</dbReference>
<dbReference type="PANTHER" id="PTHR12234:SF0">
    <property type="entry name" value="FORMIMIDOYLTRANSFERASE-CYCLODEAMINASE"/>
    <property type="match status" value="1"/>
</dbReference>
<dbReference type="EMBL" id="LR917003">
    <property type="protein sequence ID" value="CAD7255106.1"/>
    <property type="molecule type" value="Genomic_DNA"/>
</dbReference>
<dbReference type="InterPro" id="IPR037064">
    <property type="entry name" value="Formiminotransferase_N_sf"/>
</dbReference>
<dbReference type="SMART" id="SM01222">
    <property type="entry name" value="FTCD_N"/>
    <property type="match status" value="1"/>
</dbReference>
<dbReference type="OrthoDB" id="48036at2759"/>
<gene>
    <name evidence="2" type="ORF">DSTB1V02_LOCUS14851</name>
</gene>
<evidence type="ECO:0000313" key="3">
    <source>
        <dbReference type="Proteomes" id="UP000677054"/>
    </source>
</evidence>
<feature type="non-terminal residue" evidence="2">
    <location>
        <position position="1"/>
    </location>
</feature>
<dbReference type="PANTHER" id="PTHR12234">
    <property type="entry name" value="FORMIMINOTRANSFERASE-CYCLODEAMINASE"/>
    <property type="match status" value="1"/>
</dbReference>
<dbReference type="InterPro" id="IPR051623">
    <property type="entry name" value="FTCD"/>
</dbReference>